<reference evidence="2" key="1">
    <citation type="submission" date="2022-06" db="EMBL/GenBank/DDBJ databases">
        <title>Sneathiella actinostolidae sp. nov., isolated from a sea anemonein the Western Pacific Ocean.</title>
        <authorList>
            <person name="Wei M.J."/>
        </authorList>
    </citation>
    <scope>NUCLEOTIDE SEQUENCE</scope>
    <source>
        <strain evidence="2">PHK-P5</strain>
    </source>
</reference>
<proteinExistence type="predicted"/>
<dbReference type="InterPro" id="IPR029044">
    <property type="entry name" value="Nucleotide-diphossugar_trans"/>
</dbReference>
<dbReference type="PANTHER" id="PTHR47183">
    <property type="entry name" value="GLUCOSE-1-PHOSPHATE CYTIDYLYLTRANSFERASE-RELATED"/>
    <property type="match status" value="1"/>
</dbReference>
<dbReference type="EC" id="2.7.7.33" evidence="2"/>
<keyword evidence="2" id="KW-0808">Transferase</keyword>
<evidence type="ECO:0000313" key="3">
    <source>
        <dbReference type="Proteomes" id="UP001056291"/>
    </source>
</evidence>
<sequence>MKAVILAGGLGTRISEESHLRPKPMIEIGDRPILWHIMKIYAHHGITEFIICLGHRSYVVKEYFANYFLHRSDVTFDLQNNEVTYHTAKAEPWRVSLVETGEVTMTGGRLKRIADYLDPGETFCMTYGDGVADVDITELIAFHRSEGRDATLTAVAPPGRFGATVIENGAVKEFIEKPAGDNGLINGGFFVLEPSVLERIAGDGISWENEPLTGLAADGQLSAYRHTGFWQPMDTLREKNYLEQLWAGGNAPWRVWA</sequence>
<keyword evidence="3" id="KW-1185">Reference proteome</keyword>
<dbReference type="GO" id="GO:0047343">
    <property type="term" value="F:glucose-1-phosphate cytidylyltransferase activity"/>
    <property type="evidence" value="ECO:0007669"/>
    <property type="project" value="UniProtKB-EC"/>
</dbReference>
<dbReference type="Pfam" id="PF00483">
    <property type="entry name" value="NTP_transferase"/>
    <property type="match status" value="1"/>
</dbReference>
<dbReference type="RefSeq" id="WP_251933216.1">
    <property type="nucleotide sequence ID" value="NZ_CP098747.1"/>
</dbReference>
<gene>
    <name evidence="2" type="primary">rfbF</name>
    <name evidence="2" type="ORF">NBZ79_14295</name>
</gene>
<dbReference type="InterPro" id="IPR013446">
    <property type="entry name" value="G1P_cyt_trans-like"/>
</dbReference>
<protein>
    <submittedName>
        <fullName evidence="2">Glucose-1-phosphate cytidylyltransferase</fullName>
        <ecNumber evidence="2">2.7.7.33</ecNumber>
    </submittedName>
</protein>
<name>A0ABY4W2J9_9PROT</name>
<keyword evidence="2" id="KW-0548">Nucleotidyltransferase</keyword>
<evidence type="ECO:0000313" key="2">
    <source>
        <dbReference type="EMBL" id="USG60338.1"/>
    </source>
</evidence>
<accession>A0ABY4W2J9</accession>
<dbReference type="Proteomes" id="UP001056291">
    <property type="component" value="Chromosome"/>
</dbReference>
<dbReference type="InterPro" id="IPR005835">
    <property type="entry name" value="NTP_transferase_dom"/>
</dbReference>
<dbReference type="SUPFAM" id="SSF53448">
    <property type="entry name" value="Nucleotide-diphospho-sugar transferases"/>
    <property type="match status" value="1"/>
</dbReference>
<dbReference type="NCBIfam" id="TIGR02623">
    <property type="entry name" value="G1P_cyt_trans"/>
    <property type="match status" value="1"/>
</dbReference>
<evidence type="ECO:0000259" key="1">
    <source>
        <dbReference type="Pfam" id="PF00483"/>
    </source>
</evidence>
<dbReference type="EMBL" id="CP098747">
    <property type="protein sequence ID" value="USG60338.1"/>
    <property type="molecule type" value="Genomic_DNA"/>
</dbReference>
<dbReference type="CDD" id="cd02524">
    <property type="entry name" value="G1P_cytidylyltransferase"/>
    <property type="match status" value="1"/>
</dbReference>
<feature type="domain" description="Nucleotidyl transferase" evidence="1">
    <location>
        <begin position="2"/>
        <end position="202"/>
    </location>
</feature>
<dbReference type="Gene3D" id="3.90.550.10">
    <property type="entry name" value="Spore Coat Polysaccharide Biosynthesis Protein SpsA, Chain A"/>
    <property type="match status" value="1"/>
</dbReference>
<dbReference type="PANTHER" id="PTHR47183:SF1">
    <property type="entry name" value="GLUCOSE-1-PHOSPHATE CYTIDYLYLTRANSFERASE"/>
    <property type="match status" value="1"/>
</dbReference>
<dbReference type="InterPro" id="IPR046981">
    <property type="entry name" value="G1P_cyt_trans"/>
</dbReference>
<organism evidence="2 3">
    <name type="scientific">Sneathiella marina</name>
    <dbReference type="NCBI Taxonomy" id="2950108"/>
    <lineage>
        <taxon>Bacteria</taxon>
        <taxon>Pseudomonadati</taxon>
        <taxon>Pseudomonadota</taxon>
        <taxon>Alphaproteobacteria</taxon>
        <taxon>Sneathiellales</taxon>
        <taxon>Sneathiellaceae</taxon>
        <taxon>Sneathiella</taxon>
    </lineage>
</organism>